<dbReference type="PANTHER" id="PTHR43341">
    <property type="entry name" value="AMINO ACID PERMEASE"/>
    <property type="match status" value="1"/>
</dbReference>
<dbReference type="PANTHER" id="PTHR43341:SF9">
    <property type="entry name" value="DICARBOXYLIC AMINO ACID PERMEASE"/>
    <property type="match status" value="1"/>
</dbReference>
<feature type="domain" description="Amino acid permease/ SLC12A" evidence="9">
    <location>
        <begin position="64"/>
        <end position="534"/>
    </location>
</feature>
<feature type="transmembrane region" description="Helical" evidence="8">
    <location>
        <begin position="262"/>
        <end position="286"/>
    </location>
</feature>
<evidence type="ECO:0000256" key="2">
    <source>
        <dbReference type="ARBA" id="ARBA00006983"/>
    </source>
</evidence>
<evidence type="ECO:0000313" key="10">
    <source>
        <dbReference type="EMBL" id="KAI3403842.2"/>
    </source>
</evidence>
<dbReference type="Gene3D" id="1.20.1740.10">
    <property type="entry name" value="Amino acid/polyamine transporter I"/>
    <property type="match status" value="1"/>
</dbReference>
<evidence type="ECO:0000256" key="1">
    <source>
        <dbReference type="ARBA" id="ARBA00004141"/>
    </source>
</evidence>
<organism evidence="10 11">
    <name type="scientific">Candida oxycetoniae</name>
    <dbReference type="NCBI Taxonomy" id="497107"/>
    <lineage>
        <taxon>Eukaryota</taxon>
        <taxon>Fungi</taxon>
        <taxon>Dikarya</taxon>
        <taxon>Ascomycota</taxon>
        <taxon>Saccharomycotina</taxon>
        <taxon>Pichiomycetes</taxon>
        <taxon>Debaryomycetaceae</taxon>
        <taxon>Candida/Lodderomyces clade</taxon>
        <taxon>Candida</taxon>
    </lineage>
</organism>
<feature type="transmembrane region" description="Helical" evidence="8">
    <location>
        <begin position="307"/>
        <end position="325"/>
    </location>
</feature>
<dbReference type="GO" id="GO:0015171">
    <property type="term" value="F:amino acid transmembrane transporter activity"/>
    <property type="evidence" value="ECO:0007669"/>
    <property type="project" value="UniProtKB-ARBA"/>
</dbReference>
<feature type="transmembrane region" description="Helical" evidence="8">
    <location>
        <begin position="357"/>
        <end position="376"/>
    </location>
</feature>
<dbReference type="InterPro" id="IPR050524">
    <property type="entry name" value="APC_YAT"/>
</dbReference>
<keyword evidence="3" id="KW-0813">Transport</keyword>
<keyword evidence="11" id="KW-1185">Reference proteome</keyword>
<evidence type="ECO:0000256" key="7">
    <source>
        <dbReference type="ARBA" id="ARBA00023136"/>
    </source>
</evidence>
<evidence type="ECO:0000256" key="3">
    <source>
        <dbReference type="ARBA" id="ARBA00022448"/>
    </source>
</evidence>
<feature type="transmembrane region" description="Helical" evidence="8">
    <location>
        <begin position="441"/>
        <end position="458"/>
    </location>
</feature>
<dbReference type="InterPro" id="IPR004841">
    <property type="entry name" value="AA-permease/SLC12A_dom"/>
</dbReference>
<dbReference type="AlphaFoldDB" id="A0AAI9SVQ4"/>
<comment type="caution">
    <text evidence="10">The sequence shown here is derived from an EMBL/GenBank/DDBJ whole genome shotgun (WGS) entry which is preliminary data.</text>
</comment>
<comment type="subcellular location">
    <subcellularLocation>
        <location evidence="1">Membrane</location>
        <topology evidence="1">Multi-pass membrane protein</topology>
    </subcellularLocation>
</comment>
<dbReference type="PROSITE" id="PS00218">
    <property type="entry name" value="AMINO_ACID_PERMEASE_1"/>
    <property type="match status" value="1"/>
</dbReference>
<feature type="transmembrane region" description="Helical" evidence="8">
    <location>
        <begin position="506"/>
        <end position="526"/>
    </location>
</feature>
<feature type="transmembrane region" description="Helical" evidence="8">
    <location>
        <begin position="135"/>
        <end position="156"/>
    </location>
</feature>
<dbReference type="RefSeq" id="XP_049179589.1">
    <property type="nucleotide sequence ID" value="XM_049324586.1"/>
</dbReference>
<dbReference type="GO" id="GO:0016020">
    <property type="term" value="C:membrane"/>
    <property type="evidence" value="ECO:0007669"/>
    <property type="project" value="UniProtKB-SubCell"/>
</dbReference>
<evidence type="ECO:0000259" key="9">
    <source>
        <dbReference type="Pfam" id="PF00324"/>
    </source>
</evidence>
<evidence type="ECO:0000256" key="5">
    <source>
        <dbReference type="ARBA" id="ARBA00022970"/>
    </source>
</evidence>
<proteinExistence type="inferred from homology"/>
<evidence type="ECO:0000256" key="4">
    <source>
        <dbReference type="ARBA" id="ARBA00022692"/>
    </source>
</evidence>
<dbReference type="InterPro" id="IPR004840">
    <property type="entry name" value="Amino_acid_permease_CS"/>
</dbReference>
<dbReference type="Pfam" id="PF00324">
    <property type="entry name" value="AA_permease"/>
    <property type="match status" value="1"/>
</dbReference>
<gene>
    <name evidence="10" type="ORF">KGF56_003272</name>
</gene>
<keyword evidence="6 8" id="KW-1133">Transmembrane helix</keyword>
<evidence type="ECO:0000256" key="6">
    <source>
        <dbReference type="ARBA" id="ARBA00022989"/>
    </source>
</evidence>
<dbReference type="GeneID" id="73380887"/>
<dbReference type="FunFam" id="1.20.1740.10:FF:000006">
    <property type="entry name" value="General amino acid permease"/>
    <property type="match status" value="1"/>
</dbReference>
<keyword evidence="5" id="KW-0029">Amino-acid transport</keyword>
<feature type="transmembrane region" description="Helical" evidence="8">
    <location>
        <begin position="176"/>
        <end position="196"/>
    </location>
</feature>
<name>A0AAI9SVQ4_9ASCO</name>
<sequence length="669" mass="74366">MVFKRKNDINQVEKDIGVHTGEEELKSIVSRHTTEYDLYVAKSTPSAIIQTDGHKLRQSLDPRHVSMIAIGGALGTGLLIGTGSALKTAGPGAILLSYSLIGFVVYIVMCSLGEIASHIPLNGFANYGKRYTDEALGFACGYIYLVKYLILPANQLTAGALTMQYWVDRDSINPGVWITIFLVIMVIINFLGVRVFGEIEFWLSSLKIVTCLGLIILLWVIALGGGPTHDRIGFRYWKDPGAFLHYEALSKNLIIEGPKGRFVAFVSVLVMSVFSYLGAELCSLTFAECRNPRRAIPKAVKLTLYRILIFYIMSILFVGMCVSARDPLLMSASGTNAGASPFVIAIKNARIGGLDSVINACILLFVLSAANSDMYVCSRSLYSLAADGYAPKLFTKTNKMGVPYFGVCVSALFCLLAYMNVSSGSAQIFQHFVNLVSQSGLIAWSSILVFHIGFMRALKAQGFDRKRDLVYRSPLQPFATYFCLAVCILVMFIKNFTVFLGNEFDYASFITGYILLPIFLILFFGYKFWYKTKWLKPEEVDLHTFKDVIDAEFAKYEAEDSERRAIRDATGKKIDSILATSATSANSANSATSAISILEYYIYRIDNGRYISQKCQYHRNPKGRGTSNFHKHCHKGKEDGYYKFKDITAGEWHCSIGSSVLIVNEIEID</sequence>
<dbReference type="EMBL" id="JAHUZD010000118">
    <property type="protein sequence ID" value="KAI3403842.2"/>
    <property type="molecule type" value="Genomic_DNA"/>
</dbReference>
<protein>
    <submittedName>
        <fullName evidence="10">DIP5</fullName>
    </submittedName>
</protein>
<evidence type="ECO:0000313" key="11">
    <source>
        <dbReference type="Proteomes" id="UP001202479"/>
    </source>
</evidence>
<feature type="transmembrane region" description="Helical" evidence="8">
    <location>
        <begin position="208"/>
        <end position="226"/>
    </location>
</feature>
<feature type="transmembrane region" description="Helical" evidence="8">
    <location>
        <begin position="402"/>
        <end position="421"/>
    </location>
</feature>
<keyword evidence="4 8" id="KW-0812">Transmembrane</keyword>
<reference evidence="10" key="1">
    <citation type="journal article" date="2022" name="DNA Res.">
        <title>Genome analysis of five recently described species of the CUG-Ser clade uncovers Candida theae as a new hybrid lineage with pathogenic potential in the Candida parapsilosis species complex.</title>
        <authorList>
            <person name="Mixao V."/>
            <person name="Del Olmo V."/>
            <person name="Hegedusova E."/>
            <person name="Saus E."/>
            <person name="Pryszcz L."/>
            <person name="Cillingova A."/>
            <person name="Nosek J."/>
            <person name="Gabaldon T."/>
        </authorList>
    </citation>
    <scope>NUCLEOTIDE SEQUENCE</scope>
    <source>
        <strain evidence="10">CBS 10844</strain>
    </source>
</reference>
<feature type="transmembrane region" description="Helical" evidence="8">
    <location>
        <begin position="478"/>
        <end position="500"/>
    </location>
</feature>
<evidence type="ECO:0000256" key="8">
    <source>
        <dbReference type="SAM" id="Phobius"/>
    </source>
</evidence>
<dbReference type="Proteomes" id="UP001202479">
    <property type="component" value="Unassembled WGS sequence"/>
</dbReference>
<keyword evidence="7 8" id="KW-0472">Membrane</keyword>
<feature type="transmembrane region" description="Helical" evidence="8">
    <location>
        <begin position="65"/>
        <end position="86"/>
    </location>
</feature>
<comment type="similarity">
    <text evidence="2">Belongs to the amino acid-polyamine-organocation (APC) superfamily. YAT (TC 2.A.3.10) family.</text>
</comment>
<feature type="transmembrane region" description="Helical" evidence="8">
    <location>
        <begin position="92"/>
        <end position="115"/>
    </location>
</feature>
<accession>A0AAI9SVQ4</accession>